<dbReference type="EMBL" id="QVES01000029">
    <property type="protein sequence ID" value="RGB81403.1"/>
    <property type="molecule type" value="Genomic_DNA"/>
</dbReference>
<dbReference type="Proteomes" id="UP000260782">
    <property type="component" value="Unassembled WGS sequence"/>
</dbReference>
<organism evidence="1 2">
    <name type="scientific">Faecalibacterium prausnitzii</name>
    <dbReference type="NCBI Taxonomy" id="853"/>
    <lineage>
        <taxon>Bacteria</taxon>
        <taxon>Bacillati</taxon>
        <taxon>Bacillota</taxon>
        <taxon>Clostridia</taxon>
        <taxon>Eubacteriales</taxon>
        <taxon>Oscillospiraceae</taxon>
        <taxon>Faecalibacterium</taxon>
    </lineage>
</organism>
<sequence length="83" mass="9722">MFAVPDETDMMELSKFIELDVEQYTVLKWKKSDFLTQVNNLCAISVNSRIMLFVQDTTGAIYTCKTSDKRKKYLDEYKTFCAE</sequence>
<evidence type="ECO:0000313" key="1">
    <source>
        <dbReference type="EMBL" id="RGB81403.1"/>
    </source>
</evidence>
<protein>
    <submittedName>
        <fullName evidence="1">Uncharacterized protein</fullName>
    </submittedName>
</protein>
<reference evidence="1 2" key="1">
    <citation type="submission" date="2018-08" db="EMBL/GenBank/DDBJ databases">
        <title>A genome reference for cultivated species of the human gut microbiota.</title>
        <authorList>
            <person name="Zou Y."/>
            <person name="Xue W."/>
            <person name="Luo G."/>
        </authorList>
    </citation>
    <scope>NUCLEOTIDE SEQUENCE [LARGE SCALE GENOMIC DNA]</scope>
    <source>
        <strain evidence="1 2">AF31-14AC</strain>
    </source>
</reference>
<gene>
    <name evidence="1" type="ORF">DWZ25_14875</name>
</gene>
<evidence type="ECO:0000313" key="2">
    <source>
        <dbReference type="Proteomes" id="UP000260782"/>
    </source>
</evidence>
<dbReference type="AlphaFoldDB" id="A0A3E2TR99"/>
<name>A0A3E2TR99_9FIRM</name>
<accession>A0A3E2TR99</accession>
<comment type="caution">
    <text evidence="1">The sequence shown here is derived from an EMBL/GenBank/DDBJ whole genome shotgun (WGS) entry which is preliminary data.</text>
</comment>
<proteinExistence type="predicted"/>